<organism evidence="2 3">
    <name type="scientific">Phanerochaete carnosa (strain HHB-10118-sp)</name>
    <name type="common">White-rot fungus</name>
    <name type="synonym">Peniophora carnosa</name>
    <dbReference type="NCBI Taxonomy" id="650164"/>
    <lineage>
        <taxon>Eukaryota</taxon>
        <taxon>Fungi</taxon>
        <taxon>Dikarya</taxon>
        <taxon>Basidiomycota</taxon>
        <taxon>Agaricomycotina</taxon>
        <taxon>Agaricomycetes</taxon>
        <taxon>Polyporales</taxon>
        <taxon>Phanerochaetaceae</taxon>
        <taxon>Phanerochaete</taxon>
    </lineage>
</organism>
<evidence type="ECO:0000313" key="2">
    <source>
        <dbReference type="EMBL" id="EKM48362.1"/>
    </source>
</evidence>
<accession>K5WDZ3</accession>
<feature type="compositionally biased region" description="Basic and acidic residues" evidence="1">
    <location>
        <begin position="39"/>
        <end position="48"/>
    </location>
</feature>
<keyword evidence="3" id="KW-1185">Reference proteome</keyword>
<protein>
    <submittedName>
        <fullName evidence="2">Uncharacterized protein</fullName>
    </submittedName>
</protein>
<dbReference type="AlphaFoldDB" id="K5WDZ3"/>
<evidence type="ECO:0000313" key="3">
    <source>
        <dbReference type="Proteomes" id="UP000008370"/>
    </source>
</evidence>
<feature type="compositionally biased region" description="Acidic residues" evidence="1">
    <location>
        <begin position="49"/>
        <end position="70"/>
    </location>
</feature>
<dbReference type="HOGENOM" id="CLU_2758631_0_0_1"/>
<evidence type="ECO:0000256" key="1">
    <source>
        <dbReference type="SAM" id="MobiDB-lite"/>
    </source>
</evidence>
<name>K5WDZ3_PHACS</name>
<sequence length="70" mass="7855">MLCLSGANNVFKRNGIERDLPRLMAPMQEFSYDGDEDLEYKPRAKDREEDSEGAAADADENGSAEEENQD</sequence>
<gene>
    <name evidence="2" type="ORF">PHACADRAFT_266412</name>
</gene>
<dbReference type="EMBL" id="JH931143">
    <property type="protein sequence ID" value="EKM48362.1"/>
    <property type="molecule type" value="Genomic_DNA"/>
</dbReference>
<dbReference type="GeneID" id="18919405"/>
<dbReference type="InParanoid" id="K5WDZ3"/>
<dbReference type="RefSeq" id="XP_007403087.1">
    <property type="nucleotide sequence ID" value="XM_007403025.1"/>
</dbReference>
<feature type="region of interest" description="Disordered" evidence="1">
    <location>
        <begin position="27"/>
        <end position="70"/>
    </location>
</feature>
<proteinExistence type="predicted"/>
<dbReference type="KEGG" id="pco:PHACADRAFT_266412"/>
<reference evidence="2 3" key="1">
    <citation type="journal article" date="2012" name="BMC Genomics">
        <title>Comparative genomics of the white-rot fungi, Phanerochaete carnosa and P. chrysosporium, to elucidate the genetic basis of the distinct wood types they colonize.</title>
        <authorList>
            <person name="Suzuki H."/>
            <person name="MacDonald J."/>
            <person name="Syed K."/>
            <person name="Salamov A."/>
            <person name="Hori C."/>
            <person name="Aerts A."/>
            <person name="Henrissat B."/>
            <person name="Wiebenga A."/>
            <person name="vanKuyk P.A."/>
            <person name="Barry K."/>
            <person name="Lindquist E."/>
            <person name="LaButti K."/>
            <person name="Lapidus A."/>
            <person name="Lucas S."/>
            <person name="Coutinho P."/>
            <person name="Gong Y."/>
            <person name="Samejima M."/>
            <person name="Mahadevan R."/>
            <person name="Abou-Zaid M."/>
            <person name="de Vries R.P."/>
            <person name="Igarashi K."/>
            <person name="Yadav J.S."/>
            <person name="Grigoriev I.V."/>
            <person name="Master E.R."/>
        </authorList>
    </citation>
    <scope>NUCLEOTIDE SEQUENCE [LARGE SCALE GENOMIC DNA]</scope>
    <source>
        <strain evidence="2 3">HHB-10118-sp</strain>
    </source>
</reference>
<dbReference type="Proteomes" id="UP000008370">
    <property type="component" value="Unassembled WGS sequence"/>
</dbReference>